<organism evidence="2 3">
    <name type="scientific">Nostoc cycadae WK-1</name>
    <dbReference type="NCBI Taxonomy" id="1861711"/>
    <lineage>
        <taxon>Bacteria</taxon>
        <taxon>Bacillati</taxon>
        <taxon>Cyanobacteriota</taxon>
        <taxon>Cyanophyceae</taxon>
        <taxon>Nostocales</taxon>
        <taxon>Nostocaceae</taxon>
        <taxon>Nostoc</taxon>
    </lineage>
</organism>
<name>A0A2H6LDI5_9NOSO</name>
<keyword evidence="3" id="KW-1185">Reference proteome</keyword>
<accession>A0A2H6LDI5</accession>
<gene>
    <name evidence="2" type="ORF">NCWK1_1014</name>
</gene>
<keyword evidence="1" id="KW-1133">Transmembrane helix</keyword>
<keyword evidence="1" id="KW-0812">Transmembrane</keyword>
<dbReference type="EMBL" id="BDGE01000019">
    <property type="protein sequence ID" value="GBE91290.1"/>
    <property type="molecule type" value="Genomic_DNA"/>
</dbReference>
<feature type="transmembrane region" description="Helical" evidence="1">
    <location>
        <begin position="20"/>
        <end position="37"/>
    </location>
</feature>
<proteinExistence type="predicted"/>
<sequence length="176" mass="19571">MTMESTFDWEKVNLPEIVDGLTAIIFSPIIVLIAEVIKQPLVQTAIKEGINLSQSYQETVAAVTGDVRTRPTTEEVNYRNGSTSPIYLTDGKSAIAKDLLNVMSDFNADVYTMTNGAADLRLIVPLGLGLFALTQLIKQGFKFGEISWYILAWFAFDSFIKLNVTEESQRINVNKN</sequence>
<evidence type="ECO:0000313" key="2">
    <source>
        <dbReference type="EMBL" id="GBE91290.1"/>
    </source>
</evidence>
<evidence type="ECO:0000313" key="3">
    <source>
        <dbReference type="Proteomes" id="UP000236527"/>
    </source>
</evidence>
<comment type="caution">
    <text evidence="2">The sequence shown here is derived from an EMBL/GenBank/DDBJ whole genome shotgun (WGS) entry which is preliminary data.</text>
</comment>
<keyword evidence="1" id="KW-0472">Membrane</keyword>
<evidence type="ECO:0000256" key="1">
    <source>
        <dbReference type="SAM" id="Phobius"/>
    </source>
</evidence>
<reference evidence="3" key="1">
    <citation type="journal article" date="2018" name="Genome Announc.">
        <title>Draft Genome Sequence of the Nitrogen-Fixing and Hormogonia-Inducing Cyanobacterium Nostoc cycadae Strain WK-1, Isolated from the Coralloid Roots of Cycas revoluta.</title>
        <authorList>
            <person name="Kanesaki Y."/>
            <person name="Hirose M."/>
            <person name="Hirose Y."/>
            <person name="Fujisawa T."/>
            <person name="Nakamura Y."/>
            <person name="Watanabe S."/>
            <person name="Matsunaga S."/>
            <person name="Uchida H."/>
            <person name="Murakami A."/>
        </authorList>
    </citation>
    <scope>NUCLEOTIDE SEQUENCE [LARGE SCALE GENOMIC DNA]</scope>
    <source>
        <strain evidence="3">WK-1</strain>
    </source>
</reference>
<dbReference type="AlphaFoldDB" id="A0A2H6LDI5"/>
<dbReference type="Proteomes" id="UP000236527">
    <property type="component" value="Unassembled WGS sequence"/>
</dbReference>
<protein>
    <submittedName>
        <fullName evidence="2">Uncharacterized protein</fullName>
    </submittedName>
</protein>